<evidence type="ECO:0008006" key="3">
    <source>
        <dbReference type="Google" id="ProtNLM"/>
    </source>
</evidence>
<proteinExistence type="predicted"/>
<reference evidence="1 2" key="1">
    <citation type="submission" date="2016-06" db="EMBL/GenBank/DDBJ databases">
        <title>The Draft Genome Sequence and Annotation of the Desert Woodrat Neotoma lepida.</title>
        <authorList>
            <person name="Campbell M."/>
            <person name="Oakeson K.F."/>
            <person name="Yandell M."/>
            <person name="Halpert J.R."/>
            <person name="Dearing D."/>
        </authorList>
    </citation>
    <scope>NUCLEOTIDE SEQUENCE [LARGE SCALE GENOMIC DNA]</scope>
    <source>
        <strain evidence="1">417</strain>
        <tissue evidence="1">Liver</tissue>
    </source>
</reference>
<dbReference type="Proteomes" id="UP000092124">
    <property type="component" value="Unassembled WGS sequence"/>
</dbReference>
<dbReference type="SUPFAM" id="SSF51206">
    <property type="entry name" value="cAMP-binding domain-like"/>
    <property type="match status" value="1"/>
</dbReference>
<dbReference type="InterPro" id="IPR018490">
    <property type="entry name" value="cNMP-bd_dom_sf"/>
</dbReference>
<organism evidence="1 2">
    <name type="scientific">Neotoma lepida</name>
    <name type="common">Desert woodrat</name>
    <dbReference type="NCBI Taxonomy" id="56216"/>
    <lineage>
        <taxon>Eukaryota</taxon>
        <taxon>Metazoa</taxon>
        <taxon>Chordata</taxon>
        <taxon>Craniata</taxon>
        <taxon>Vertebrata</taxon>
        <taxon>Euteleostomi</taxon>
        <taxon>Mammalia</taxon>
        <taxon>Eutheria</taxon>
        <taxon>Euarchontoglires</taxon>
        <taxon>Glires</taxon>
        <taxon>Rodentia</taxon>
        <taxon>Myomorpha</taxon>
        <taxon>Muroidea</taxon>
        <taxon>Cricetidae</taxon>
        <taxon>Neotominae</taxon>
        <taxon>Neotoma</taxon>
    </lineage>
</organism>
<dbReference type="AlphaFoldDB" id="A0A1A6HCR5"/>
<evidence type="ECO:0000313" key="2">
    <source>
        <dbReference type="Proteomes" id="UP000092124"/>
    </source>
</evidence>
<accession>A0A1A6HCR5</accession>
<dbReference type="STRING" id="56216.A0A1A6HCR5"/>
<sequence>MYTEYCTGGDILGELSCLLKCGIQYTAVCETTLQAFLIPLEDLYEGFDVFWPSLEYKIWLKFALGIVNQYFEQNVVCKAT</sequence>
<gene>
    <name evidence="1" type="ORF">A6R68_17186</name>
</gene>
<dbReference type="OrthoDB" id="441412at2759"/>
<dbReference type="EMBL" id="LZPO01034931">
    <property type="protein sequence ID" value="OBS76363.1"/>
    <property type="molecule type" value="Genomic_DNA"/>
</dbReference>
<name>A0A1A6HCR5_NEOLE</name>
<evidence type="ECO:0000313" key="1">
    <source>
        <dbReference type="EMBL" id="OBS76363.1"/>
    </source>
</evidence>
<keyword evidence="2" id="KW-1185">Reference proteome</keyword>
<comment type="caution">
    <text evidence="1">The sequence shown here is derived from an EMBL/GenBank/DDBJ whole genome shotgun (WGS) entry which is preliminary data.</text>
</comment>
<protein>
    <recommendedName>
        <fullName evidence="3">Cyclic nucleotide-binding domain-containing protein</fullName>
    </recommendedName>
</protein>